<keyword evidence="1" id="KW-0812">Transmembrane</keyword>
<dbReference type="Proteomes" id="UP000190625">
    <property type="component" value="Unassembled WGS sequence"/>
</dbReference>
<keyword evidence="2" id="KW-0762">Sugar transport</keyword>
<keyword evidence="1" id="KW-1133">Transmembrane helix</keyword>
<dbReference type="OrthoDB" id="9782846at2"/>
<organism evidence="2 3">
    <name type="scientific">Selenihalanaerobacter shriftii</name>
    <dbReference type="NCBI Taxonomy" id="142842"/>
    <lineage>
        <taxon>Bacteria</taxon>
        <taxon>Bacillati</taxon>
        <taxon>Bacillota</taxon>
        <taxon>Clostridia</taxon>
        <taxon>Halanaerobiales</taxon>
        <taxon>Halobacteroidaceae</taxon>
        <taxon>Selenihalanaerobacter</taxon>
    </lineage>
</organism>
<dbReference type="EMBL" id="FUWM01000009">
    <property type="protein sequence ID" value="SJZ56956.1"/>
    <property type="molecule type" value="Genomic_DNA"/>
</dbReference>
<evidence type="ECO:0000313" key="2">
    <source>
        <dbReference type="EMBL" id="SJZ56956.1"/>
    </source>
</evidence>
<protein>
    <submittedName>
        <fullName evidence="2">Multiple sugar transport system substrate-binding protein</fullName>
    </submittedName>
</protein>
<dbReference type="STRING" id="142842.SAMN02745118_01212"/>
<dbReference type="InterPro" id="IPR006059">
    <property type="entry name" value="SBP"/>
</dbReference>
<dbReference type="RefSeq" id="WP_078809703.1">
    <property type="nucleotide sequence ID" value="NZ_FUWM01000009.1"/>
</dbReference>
<feature type="transmembrane region" description="Helical" evidence="1">
    <location>
        <begin position="12"/>
        <end position="34"/>
    </location>
</feature>
<evidence type="ECO:0000313" key="3">
    <source>
        <dbReference type="Proteomes" id="UP000190625"/>
    </source>
</evidence>
<dbReference type="Gene3D" id="3.40.190.10">
    <property type="entry name" value="Periplasmic binding protein-like II"/>
    <property type="match status" value="1"/>
</dbReference>
<dbReference type="SUPFAM" id="SSF53850">
    <property type="entry name" value="Periplasmic binding protein-like II"/>
    <property type="match status" value="1"/>
</dbReference>
<keyword evidence="3" id="KW-1185">Reference proteome</keyword>
<dbReference type="InterPro" id="IPR050490">
    <property type="entry name" value="Bact_solute-bd_prot1"/>
</dbReference>
<proteinExistence type="predicted"/>
<sequence length="474" mass="55861">MLEKLKSNFDWPILIGMIGLIIIVTSALTFYLSYKDQQGFTIDPKVELVADKEYQITYWDYPLFIGQDAEYKKFLQETITEFNDMYPNIKVKYELLSFIEGRNKLKKRLTEGKPPDIYNDLFGTKLISEEYQIPVNIFFAENEIEDYNQLGTSAFTYDQKVWGLPNWLLPQVWVGNRKLLTKTDLDLSRVKEKGWPWETFYQTAKEIKGLNKKSCIIFNPYNSELFYQLLSMNDSQELVSKEGKLLLTEKNLKGTFEYLDDLRSHKVFYEEPEEMNKKLLPYFWQGRAGVIAPVNLWLLNNLYQRDKKEKNVELTLLPIPTNDPEVSKVPLKVRGLVLFRQEEYKGDDHTKAVYKFAKFLNQQKSLFIAKKLRVVPSYLPLISHWKQEVNLTTDIQNQLLTYVDRGSYKELSGFNNEKLELEIKQVIDERYESFWLEGESIPKVSREILNIAEDILNVTDNEKNKVEKKNEDKK</sequence>
<keyword evidence="2" id="KW-0813">Transport</keyword>
<keyword evidence="1" id="KW-0472">Membrane</keyword>
<evidence type="ECO:0000256" key="1">
    <source>
        <dbReference type="SAM" id="Phobius"/>
    </source>
</evidence>
<dbReference type="PANTHER" id="PTHR43649">
    <property type="entry name" value="ARABINOSE-BINDING PROTEIN-RELATED"/>
    <property type="match status" value="1"/>
</dbReference>
<accession>A0A1T4LQQ2</accession>
<dbReference type="PANTHER" id="PTHR43649:SF12">
    <property type="entry name" value="DIACETYLCHITOBIOSE BINDING PROTEIN DASA"/>
    <property type="match status" value="1"/>
</dbReference>
<reference evidence="3" key="1">
    <citation type="submission" date="2017-02" db="EMBL/GenBank/DDBJ databases">
        <authorList>
            <person name="Varghese N."/>
            <person name="Submissions S."/>
        </authorList>
    </citation>
    <scope>NUCLEOTIDE SEQUENCE [LARGE SCALE GENOMIC DNA]</scope>
    <source>
        <strain evidence="3">ATCC BAA-73</strain>
    </source>
</reference>
<dbReference type="Pfam" id="PF01547">
    <property type="entry name" value="SBP_bac_1"/>
    <property type="match status" value="1"/>
</dbReference>
<dbReference type="AlphaFoldDB" id="A0A1T4LQQ2"/>
<gene>
    <name evidence="2" type="ORF">SAMN02745118_01212</name>
</gene>
<name>A0A1T4LQQ2_9FIRM</name>